<dbReference type="GO" id="GO:0033856">
    <property type="term" value="F:pyridoxine 5'-phosphate synthase activity"/>
    <property type="evidence" value="ECO:0007669"/>
    <property type="project" value="UniProtKB-UniRule"/>
</dbReference>
<comment type="function">
    <text evidence="4">Catalyzes the complicated ring closure reaction between the two acyclic compounds 1-deoxy-D-xylulose-5-phosphate (DXP) and 3-amino-2-oxopropyl phosphate (1-amino-acetone-3-phosphate or AAP) to form pyridoxine 5'-phosphate (PNP) and inorganic phosphate.</text>
</comment>
<reference evidence="6 7" key="1">
    <citation type="journal article" date="2019" name="ISME J.">
        <title>Insights into ecological role of a new deltaproteobacterial order Candidatus Acidulodesulfobacterales by metagenomics and metatranscriptomics.</title>
        <authorList>
            <person name="Tan S."/>
            <person name="Liu J."/>
            <person name="Fang Y."/>
            <person name="Hedlund B.P."/>
            <person name="Lian Z.H."/>
            <person name="Huang L.Y."/>
            <person name="Li J.T."/>
            <person name="Huang L.N."/>
            <person name="Li W.J."/>
            <person name="Jiang H.C."/>
            <person name="Dong H.L."/>
            <person name="Shu W.S."/>
        </authorList>
    </citation>
    <scope>NUCLEOTIDE SEQUENCE [LARGE SCALE GENOMIC DNA]</scope>
    <source>
        <strain evidence="6">AP1</strain>
    </source>
</reference>
<dbReference type="PANTHER" id="PTHR30456:SF0">
    <property type="entry name" value="PYRIDOXINE 5'-PHOSPHATE SYNTHASE"/>
    <property type="match status" value="1"/>
</dbReference>
<dbReference type="GO" id="GO:0005829">
    <property type="term" value="C:cytosol"/>
    <property type="evidence" value="ECO:0007669"/>
    <property type="project" value="TreeGrafter"/>
</dbReference>
<feature type="binding site" evidence="4">
    <location>
        <begin position="8"/>
        <end position="9"/>
    </location>
    <ligand>
        <name>1-deoxy-D-xylulose 5-phosphate</name>
        <dbReference type="ChEBI" id="CHEBI:57792"/>
    </ligand>
</feature>
<feature type="binding site" evidence="4">
    <location>
        <begin position="211"/>
        <end position="212"/>
    </location>
    <ligand>
        <name>3-amino-2-oxopropyl phosphate</name>
        <dbReference type="ChEBI" id="CHEBI:57279"/>
    </ligand>
</feature>
<evidence type="ECO:0000256" key="2">
    <source>
        <dbReference type="ARBA" id="ARBA00022679"/>
    </source>
</evidence>
<proteinExistence type="inferred from homology"/>
<keyword evidence="2 4" id="KW-0808">Transferase</keyword>
<accession>A0A519BM98</accession>
<dbReference type="PANTHER" id="PTHR30456">
    <property type="entry name" value="PYRIDOXINE 5'-PHOSPHATE SYNTHASE"/>
    <property type="match status" value="1"/>
</dbReference>
<comment type="subunit">
    <text evidence="4">Homooctamer; tetramer of dimers.</text>
</comment>
<dbReference type="SUPFAM" id="SSF63892">
    <property type="entry name" value="Pyridoxine 5'-phosphate synthase"/>
    <property type="match status" value="1"/>
</dbReference>
<dbReference type="EMBL" id="SGBB01000010">
    <property type="protein sequence ID" value="RZD18376.1"/>
    <property type="molecule type" value="Genomic_DNA"/>
</dbReference>
<evidence type="ECO:0000256" key="3">
    <source>
        <dbReference type="ARBA" id="ARBA00023096"/>
    </source>
</evidence>
<dbReference type="Gene3D" id="3.20.20.70">
    <property type="entry name" value="Aldolase class I"/>
    <property type="match status" value="1"/>
</dbReference>
<organism evidence="6 7">
    <name type="scientific">Candidatus Acididesulfobacter diazotrophicus</name>
    <dbReference type="NCBI Taxonomy" id="2597226"/>
    <lineage>
        <taxon>Bacteria</taxon>
        <taxon>Deltaproteobacteria</taxon>
        <taxon>Candidatus Acidulodesulfobacterales</taxon>
        <taxon>Candidatus Acididesulfobacter</taxon>
    </lineage>
</organism>
<comment type="caution">
    <text evidence="6">The sequence shown here is derived from an EMBL/GenBank/DDBJ whole genome shotgun (WGS) entry which is preliminary data.</text>
</comment>
<sequence>MKLGVNIDHIATLRNARGGEFPSPLHAAFTVLEAGAFNVTCHLREDRRHIKDNDIRLISEQTKRLNLEMAANDEIISIALEVIPRSITLVPEKRQELTTEGGLNVVLDIEKYKKINDKFRSKGINVSAFIEPEELQIEAAKKAEFNFIEIHTGKYAQYLDPLKRYEELTRIKKAAEFALNIGLKVNAGHGLNYENTRDIAEIAGIYELNIGYSIVAHAVFTGLDNAVKEMLDIIKTAGLINNCGKLK</sequence>
<keyword evidence="3 4" id="KW-0664">Pyridoxine biosynthesis</keyword>
<feature type="active site" description="Proton acceptor" evidence="4">
    <location>
        <position position="68"/>
    </location>
</feature>
<evidence type="ECO:0000313" key="6">
    <source>
        <dbReference type="EMBL" id="RZD18376.1"/>
    </source>
</evidence>
<dbReference type="NCBIfam" id="NF003627">
    <property type="entry name" value="PRK05265.1-5"/>
    <property type="match status" value="1"/>
</dbReference>
<dbReference type="AlphaFoldDB" id="A0A519BM98"/>
<feature type="binding site" evidence="4">
    <location>
        <position position="49"/>
    </location>
    <ligand>
        <name>1-deoxy-D-xylulose 5-phosphate</name>
        <dbReference type="ChEBI" id="CHEBI:57792"/>
    </ligand>
</feature>
<feature type="binding site" evidence="4">
    <location>
        <position position="44"/>
    </location>
    <ligand>
        <name>1-deoxy-D-xylulose 5-phosphate</name>
        <dbReference type="ChEBI" id="CHEBI:57792"/>
    </ligand>
</feature>
<dbReference type="Proteomes" id="UP000319296">
    <property type="component" value="Unassembled WGS sequence"/>
</dbReference>
<keyword evidence="1 4" id="KW-0963">Cytoplasm</keyword>
<dbReference type="InterPro" id="IPR004569">
    <property type="entry name" value="PyrdxlP_synth_PdxJ"/>
</dbReference>
<feature type="site" description="Transition state stabilizer" evidence="4">
    <location>
        <position position="149"/>
    </location>
</feature>
<evidence type="ECO:0000256" key="4">
    <source>
        <dbReference type="HAMAP-Rule" id="MF_00279"/>
    </source>
</evidence>
<comment type="similarity">
    <text evidence="4">Belongs to the PNP synthase family.</text>
</comment>
<name>A0A519BM98_9DELT</name>
<dbReference type="InterPro" id="IPR013785">
    <property type="entry name" value="Aldolase_TIM"/>
</dbReference>
<evidence type="ECO:0000256" key="5">
    <source>
        <dbReference type="NCBIfam" id="TIGR00559"/>
    </source>
</evidence>
<evidence type="ECO:0000256" key="1">
    <source>
        <dbReference type="ARBA" id="ARBA00022490"/>
    </source>
</evidence>
<comment type="catalytic activity">
    <reaction evidence="4">
        <text>3-amino-2-oxopropyl phosphate + 1-deoxy-D-xylulose 5-phosphate = pyridoxine 5'-phosphate + phosphate + 2 H2O + H(+)</text>
        <dbReference type="Rhea" id="RHEA:15265"/>
        <dbReference type="ChEBI" id="CHEBI:15377"/>
        <dbReference type="ChEBI" id="CHEBI:15378"/>
        <dbReference type="ChEBI" id="CHEBI:43474"/>
        <dbReference type="ChEBI" id="CHEBI:57279"/>
        <dbReference type="ChEBI" id="CHEBI:57792"/>
        <dbReference type="ChEBI" id="CHEBI:58589"/>
        <dbReference type="EC" id="2.6.99.2"/>
    </reaction>
</comment>
<feature type="active site" description="Proton acceptor" evidence="4">
    <location>
        <position position="42"/>
    </location>
</feature>
<comment type="subcellular location">
    <subcellularLocation>
        <location evidence="4">Cytoplasm</location>
    </subcellularLocation>
</comment>
<feature type="binding site" evidence="4">
    <location>
        <position position="6"/>
    </location>
    <ligand>
        <name>3-amino-2-oxopropyl phosphate</name>
        <dbReference type="ChEBI" id="CHEBI:57279"/>
    </ligand>
</feature>
<dbReference type="NCBIfam" id="TIGR00559">
    <property type="entry name" value="pdxJ"/>
    <property type="match status" value="1"/>
</dbReference>
<feature type="binding site" evidence="4">
    <location>
        <position position="98"/>
    </location>
    <ligand>
        <name>1-deoxy-D-xylulose 5-phosphate</name>
        <dbReference type="ChEBI" id="CHEBI:57792"/>
    </ligand>
</feature>
<dbReference type="Pfam" id="PF03740">
    <property type="entry name" value="PdxJ"/>
    <property type="match status" value="1"/>
</dbReference>
<protein>
    <recommendedName>
        <fullName evidence="4 5">Pyridoxine 5'-phosphate synthase</fullName>
        <shortName evidence="4">PNP synthase</shortName>
        <ecNumber evidence="4 5">2.6.99.2</ecNumber>
    </recommendedName>
</protein>
<feature type="active site" description="Proton donor" evidence="4">
    <location>
        <position position="189"/>
    </location>
</feature>
<dbReference type="NCBIfam" id="NF003625">
    <property type="entry name" value="PRK05265.1-3"/>
    <property type="match status" value="1"/>
</dbReference>
<dbReference type="InterPro" id="IPR036130">
    <property type="entry name" value="Pyridoxine-5'_phos_synth"/>
</dbReference>
<dbReference type="CDD" id="cd00003">
    <property type="entry name" value="PNPsynthase"/>
    <property type="match status" value="1"/>
</dbReference>
<dbReference type="UniPathway" id="UPA00244">
    <property type="reaction ID" value="UER00313"/>
</dbReference>
<gene>
    <name evidence="4" type="primary">pdxJ</name>
    <name evidence="6" type="ORF">EVG15_06445</name>
</gene>
<comment type="pathway">
    <text evidence="4">Cofactor biosynthesis; pyridoxine 5'-phosphate biosynthesis; pyridoxine 5'-phosphate from D-erythrose 4-phosphate: step 5/5.</text>
</comment>
<evidence type="ECO:0000313" key="7">
    <source>
        <dbReference type="Proteomes" id="UP000319296"/>
    </source>
</evidence>
<feature type="binding site" evidence="4">
    <location>
        <position position="190"/>
    </location>
    <ligand>
        <name>3-amino-2-oxopropyl phosphate</name>
        <dbReference type="ChEBI" id="CHEBI:57279"/>
    </ligand>
</feature>
<dbReference type="HAMAP" id="MF_00279">
    <property type="entry name" value="PdxJ"/>
    <property type="match status" value="1"/>
</dbReference>
<dbReference type="EC" id="2.6.99.2" evidence="4 5"/>
<feature type="binding site" evidence="4">
    <location>
        <position position="17"/>
    </location>
    <ligand>
        <name>3-amino-2-oxopropyl phosphate</name>
        <dbReference type="ChEBI" id="CHEBI:57279"/>
    </ligand>
</feature>
<dbReference type="GO" id="GO:0008615">
    <property type="term" value="P:pyridoxine biosynthetic process"/>
    <property type="evidence" value="ECO:0007669"/>
    <property type="project" value="UniProtKB-UniRule"/>
</dbReference>